<dbReference type="Proteomes" id="UP000314982">
    <property type="component" value="Unassembled WGS sequence"/>
</dbReference>
<dbReference type="Ensembl" id="ENSHHUT00000074639.1">
    <property type="protein sequence ID" value="ENSHHUP00000072244.1"/>
    <property type="gene ID" value="ENSHHUG00000042424.1"/>
</dbReference>
<reference evidence="2" key="1">
    <citation type="submission" date="2018-06" db="EMBL/GenBank/DDBJ databases">
        <title>Genome assembly of Danube salmon.</title>
        <authorList>
            <person name="Macqueen D.J."/>
            <person name="Gundappa M.K."/>
        </authorList>
    </citation>
    <scope>NUCLEOTIDE SEQUENCE [LARGE SCALE GENOMIC DNA]</scope>
</reference>
<dbReference type="GeneTree" id="ENSGT00990000213760"/>
<accession>A0A4W5QIE1</accession>
<evidence type="ECO:0000313" key="2">
    <source>
        <dbReference type="Proteomes" id="UP000314982"/>
    </source>
</evidence>
<organism evidence="1 2">
    <name type="scientific">Hucho hucho</name>
    <name type="common">huchen</name>
    <dbReference type="NCBI Taxonomy" id="62062"/>
    <lineage>
        <taxon>Eukaryota</taxon>
        <taxon>Metazoa</taxon>
        <taxon>Chordata</taxon>
        <taxon>Craniata</taxon>
        <taxon>Vertebrata</taxon>
        <taxon>Euteleostomi</taxon>
        <taxon>Actinopterygii</taxon>
        <taxon>Neopterygii</taxon>
        <taxon>Teleostei</taxon>
        <taxon>Protacanthopterygii</taxon>
        <taxon>Salmoniformes</taxon>
        <taxon>Salmonidae</taxon>
        <taxon>Salmoninae</taxon>
        <taxon>Hucho</taxon>
    </lineage>
</organism>
<dbReference type="InterPro" id="IPR013761">
    <property type="entry name" value="SAM/pointed_sf"/>
</dbReference>
<dbReference type="STRING" id="62062.ENSHHUP00000072244"/>
<name>A0A4W5QIE1_9TELE</name>
<protein>
    <submittedName>
        <fullName evidence="1">Uncharacterized protein</fullName>
    </submittedName>
</protein>
<dbReference type="AlphaFoldDB" id="A0A4W5QIE1"/>
<dbReference type="SUPFAM" id="SSF47769">
    <property type="entry name" value="SAM/Pointed domain"/>
    <property type="match status" value="1"/>
</dbReference>
<sequence>MSFDSVPSRSKVMGWNARSLADYMKRLRLSSCDQVVMKTSMNGARFLKMKDGDLQKFPT</sequence>
<reference evidence="1" key="3">
    <citation type="submission" date="2025-09" db="UniProtKB">
        <authorList>
            <consortium name="Ensembl"/>
        </authorList>
    </citation>
    <scope>IDENTIFICATION</scope>
</reference>
<evidence type="ECO:0000313" key="1">
    <source>
        <dbReference type="Ensembl" id="ENSHHUP00000072244.1"/>
    </source>
</evidence>
<dbReference type="Gene3D" id="1.10.150.50">
    <property type="entry name" value="Transcription Factor, Ets-1"/>
    <property type="match status" value="1"/>
</dbReference>
<proteinExistence type="predicted"/>
<reference evidence="1" key="2">
    <citation type="submission" date="2025-08" db="UniProtKB">
        <authorList>
            <consortium name="Ensembl"/>
        </authorList>
    </citation>
    <scope>IDENTIFICATION</scope>
</reference>
<keyword evidence="2" id="KW-1185">Reference proteome</keyword>